<dbReference type="InterPro" id="IPR001623">
    <property type="entry name" value="DnaJ_domain"/>
</dbReference>
<dbReference type="Pfam" id="PF00226">
    <property type="entry name" value="DnaJ"/>
    <property type="match status" value="1"/>
</dbReference>
<dbReference type="PANTHER" id="PTHR43948:SF10">
    <property type="entry name" value="MRJ, ISOFORM E"/>
    <property type="match status" value="1"/>
</dbReference>
<protein>
    <recommendedName>
        <fullName evidence="2">J domain-containing protein</fullName>
    </recommendedName>
</protein>
<dbReference type="EMBL" id="RYZI01000561">
    <property type="protein sequence ID" value="RWA04493.1"/>
    <property type="molecule type" value="Genomic_DNA"/>
</dbReference>
<dbReference type="GO" id="GO:0044183">
    <property type="term" value="F:protein folding chaperone"/>
    <property type="evidence" value="ECO:0007669"/>
    <property type="project" value="TreeGrafter"/>
</dbReference>
<feature type="compositionally biased region" description="Basic and acidic residues" evidence="1">
    <location>
        <begin position="47"/>
        <end position="57"/>
    </location>
</feature>
<dbReference type="Proteomes" id="UP000286045">
    <property type="component" value="Unassembled WGS sequence"/>
</dbReference>
<dbReference type="InterPro" id="IPR036869">
    <property type="entry name" value="J_dom_sf"/>
</dbReference>
<dbReference type="STRING" id="363999.A0A439CQQ8"/>
<feature type="region of interest" description="Disordered" evidence="1">
    <location>
        <begin position="33"/>
        <end position="57"/>
    </location>
</feature>
<evidence type="ECO:0000313" key="4">
    <source>
        <dbReference type="Proteomes" id="UP000286045"/>
    </source>
</evidence>
<dbReference type="SUPFAM" id="SSF46565">
    <property type="entry name" value="Chaperone J-domain"/>
    <property type="match status" value="1"/>
</dbReference>
<gene>
    <name evidence="3" type="ORF">EKO27_g10615</name>
</gene>
<dbReference type="PANTHER" id="PTHR43948">
    <property type="entry name" value="DNAJ HOMOLOG SUBFAMILY B"/>
    <property type="match status" value="1"/>
</dbReference>
<accession>A0A439CQQ8</accession>
<keyword evidence="4" id="KW-1185">Reference proteome</keyword>
<feature type="compositionally biased region" description="Basic and acidic residues" evidence="1">
    <location>
        <begin position="113"/>
        <end position="123"/>
    </location>
</feature>
<dbReference type="GO" id="GO:0005737">
    <property type="term" value="C:cytoplasm"/>
    <property type="evidence" value="ECO:0007669"/>
    <property type="project" value="TreeGrafter"/>
</dbReference>
<feature type="domain" description="J" evidence="2">
    <location>
        <begin position="2"/>
        <end position="84"/>
    </location>
</feature>
<name>A0A439CQQ8_9PEZI</name>
<reference evidence="3 4" key="1">
    <citation type="submission" date="2018-12" db="EMBL/GenBank/DDBJ databases">
        <title>Draft genome sequence of Xylaria grammica IHI A82.</title>
        <authorList>
            <person name="Buettner E."/>
            <person name="Kellner H."/>
        </authorList>
    </citation>
    <scope>NUCLEOTIDE SEQUENCE [LARGE SCALE GENOMIC DNA]</scope>
    <source>
        <strain evidence="3 4">IHI A82</strain>
    </source>
</reference>
<sequence length="251" mass="28563">MDFYERLNIPKNADDAAIQKAFKELSLAMHPDKANVSTIPPGGNETAEERRAREQHNHERFVKIVEARDTLLDPNKRRGYDAKLRAGKYSTDGYRSGGSGGPSRSSKPSKSTKSKEPEPKDDPGQSSNTLKWLEYLVRRLNERLTTFHDLAPRSRSSSAYPEYSEIVYFFERVIAMTEKLVTRLGDAERVRNKDSAARGNYDFIKSQCGIHVQNARQLLGEVDWALAMHDRAVSRDRVYRSLYATFISFLG</sequence>
<dbReference type="Gene3D" id="1.10.287.110">
    <property type="entry name" value="DnaJ domain"/>
    <property type="match status" value="1"/>
</dbReference>
<evidence type="ECO:0000256" key="1">
    <source>
        <dbReference type="SAM" id="MobiDB-lite"/>
    </source>
</evidence>
<proteinExistence type="predicted"/>
<dbReference type="PRINTS" id="PR00625">
    <property type="entry name" value="JDOMAIN"/>
</dbReference>
<dbReference type="GO" id="GO:0005634">
    <property type="term" value="C:nucleus"/>
    <property type="evidence" value="ECO:0007669"/>
    <property type="project" value="TreeGrafter"/>
</dbReference>
<evidence type="ECO:0000259" key="2">
    <source>
        <dbReference type="PROSITE" id="PS50076"/>
    </source>
</evidence>
<feature type="region of interest" description="Disordered" evidence="1">
    <location>
        <begin position="76"/>
        <end position="127"/>
    </location>
</feature>
<feature type="compositionally biased region" description="Low complexity" evidence="1">
    <location>
        <begin position="102"/>
        <end position="111"/>
    </location>
</feature>
<comment type="caution">
    <text evidence="3">The sequence shown here is derived from an EMBL/GenBank/DDBJ whole genome shotgun (WGS) entry which is preliminary data.</text>
</comment>
<dbReference type="SMART" id="SM00271">
    <property type="entry name" value="DnaJ"/>
    <property type="match status" value="1"/>
</dbReference>
<dbReference type="CDD" id="cd06257">
    <property type="entry name" value="DnaJ"/>
    <property type="match status" value="1"/>
</dbReference>
<organism evidence="3 4">
    <name type="scientific">Xylaria grammica</name>
    <dbReference type="NCBI Taxonomy" id="363999"/>
    <lineage>
        <taxon>Eukaryota</taxon>
        <taxon>Fungi</taxon>
        <taxon>Dikarya</taxon>
        <taxon>Ascomycota</taxon>
        <taxon>Pezizomycotina</taxon>
        <taxon>Sordariomycetes</taxon>
        <taxon>Xylariomycetidae</taxon>
        <taxon>Xylariales</taxon>
        <taxon>Xylariaceae</taxon>
        <taxon>Xylaria</taxon>
    </lineage>
</organism>
<evidence type="ECO:0000313" key="3">
    <source>
        <dbReference type="EMBL" id="RWA04493.1"/>
    </source>
</evidence>
<dbReference type="PROSITE" id="PS50076">
    <property type="entry name" value="DNAJ_2"/>
    <property type="match status" value="1"/>
</dbReference>
<dbReference type="GO" id="GO:0051087">
    <property type="term" value="F:protein-folding chaperone binding"/>
    <property type="evidence" value="ECO:0007669"/>
    <property type="project" value="TreeGrafter"/>
</dbReference>
<dbReference type="GO" id="GO:0051082">
    <property type="term" value="F:unfolded protein binding"/>
    <property type="evidence" value="ECO:0007669"/>
    <property type="project" value="TreeGrafter"/>
</dbReference>
<dbReference type="AlphaFoldDB" id="A0A439CQQ8"/>